<organism evidence="2 3">
    <name type="scientific">Streptomyces clavuligerus</name>
    <dbReference type="NCBI Taxonomy" id="1901"/>
    <lineage>
        <taxon>Bacteria</taxon>
        <taxon>Bacillati</taxon>
        <taxon>Actinomycetota</taxon>
        <taxon>Actinomycetes</taxon>
        <taxon>Kitasatosporales</taxon>
        <taxon>Streptomycetaceae</taxon>
        <taxon>Streptomyces</taxon>
    </lineage>
</organism>
<accession>B5GUV0</accession>
<feature type="compositionally biased region" description="Polar residues" evidence="1">
    <location>
        <begin position="114"/>
        <end position="130"/>
    </location>
</feature>
<dbReference type="Proteomes" id="UP000002357">
    <property type="component" value="Chromosome"/>
</dbReference>
<dbReference type="EMBL" id="CM000913">
    <property type="protein sequence ID" value="EFG09905.1"/>
    <property type="molecule type" value="Genomic_DNA"/>
</dbReference>
<evidence type="ECO:0000256" key="1">
    <source>
        <dbReference type="SAM" id="MobiDB-lite"/>
    </source>
</evidence>
<feature type="compositionally biased region" description="Polar residues" evidence="1">
    <location>
        <begin position="37"/>
        <end position="53"/>
    </location>
</feature>
<feature type="region of interest" description="Disordered" evidence="1">
    <location>
        <begin position="1"/>
        <end position="141"/>
    </location>
</feature>
<gene>
    <name evidence="2" type="ORF">SCLAV_4832</name>
</gene>
<evidence type="ECO:0000313" key="2">
    <source>
        <dbReference type="EMBL" id="EFG09905.1"/>
    </source>
</evidence>
<reference evidence="2 3" key="1">
    <citation type="journal article" date="2010" name="Genome Biol. Evol.">
        <title>The sequence of a 1.8-mb bacterial linear plasmid reveals a rich evolutionary reservoir of secondary metabolic pathways.</title>
        <authorList>
            <person name="Medema M.H."/>
            <person name="Trefzer A."/>
            <person name="Kovalchuk A."/>
            <person name="van den Berg M."/>
            <person name="Mueller U."/>
            <person name="Heijne W."/>
            <person name="Wu L."/>
            <person name="Alam M.T."/>
            <person name="Ronning C.M."/>
            <person name="Nierman W.C."/>
            <person name="Bovenberg R.A.L."/>
            <person name="Breitling R."/>
            <person name="Takano E."/>
        </authorList>
    </citation>
    <scope>NUCLEOTIDE SEQUENCE [LARGE SCALE GENOMIC DNA]</scope>
    <source>
        <strain evidence="3">ATCC 27064 / DSM 738 / JCM 4710 / NBRC 13307 / NCIMB 12785 / NRRL 3585 / VKM Ac-602</strain>
    </source>
</reference>
<keyword evidence="3" id="KW-1185">Reference proteome</keyword>
<name>B5GUV0_STRCL</name>
<sequence>MNKSPVHIARRRRAPPPRSVAVLSRRGKSESRFLLTAGSSADGRTSPTDSSAQPPSPLGPEPGNGPWGADRYSPLSLKGARSKARSSGSLSRVETSWISEHCPHPFEHAGVNGTPPSSLDTASEPLTSPATALPTGACAPL</sequence>
<protein>
    <submittedName>
        <fullName evidence="2">Uncharacterized protein</fullName>
    </submittedName>
</protein>
<evidence type="ECO:0000313" key="3">
    <source>
        <dbReference type="Proteomes" id="UP000002357"/>
    </source>
</evidence>
<dbReference type="AlphaFoldDB" id="B5GUV0"/>
<feature type="compositionally biased region" description="Polar residues" evidence="1">
    <location>
        <begin position="85"/>
        <end position="98"/>
    </location>
</feature>
<proteinExistence type="predicted"/>